<dbReference type="InterPro" id="IPR000150">
    <property type="entry name" value="Cof"/>
</dbReference>
<keyword evidence="2" id="KW-1185">Reference proteome</keyword>
<gene>
    <name evidence="1" type="ORF">O9H85_03880</name>
</gene>
<evidence type="ECO:0000313" key="1">
    <source>
        <dbReference type="EMBL" id="MCZ8511586.1"/>
    </source>
</evidence>
<dbReference type="NCBIfam" id="TIGR01484">
    <property type="entry name" value="HAD-SF-IIB"/>
    <property type="match status" value="1"/>
</dbReference>
<sequence>MQKYAFFFDFDGTLYSHSTKSVPQSAQEALCKLQADGHTIIIATGRGPNSMELIQRELACSCDTMILLNGQLVFHKGRKIFEQFVPQSTLREFLGKAREYGFAYGGYCVNGEVVDHMNKRVAAVWNDFHNPIPAVLERFEEKYPLYQGHLYITREESDVLNEYLNDYVMNWSHEYLVNLISKEAGKSRGIRWLLERYGIPKEHSFAFGDGYNDKDMLQFVAHGIAMGNALDDLKQVAEHVTDSVDEDGIANALSLYNVI</sequence>
<dbReference type="GO" id="GO:0016787">
    <property type="term" value="F:hydrolase activity"/>
    <property type="evidence" value="ECO:0007669"/>
    <property type="project" value="UniProtKB-KW"/>
</dbReference>
<organism evidence="1 2">
    <name type="scientific">Paenibacillus gyeongsangnamensis</name>
    <dbReference type="NCBI Taxonomy" id="3388067"/>
    <lineage>
        <taxon>Bacteria</taxon>
        <taxon>Bacillati</taxon>
        <taxon>Bacillota</taxon>
        <taxon>Bacilli</taxon>
        <taxon>Bacillales</taxon>
        <taxon>Paenibacillaceae</taxon>
        <taxon>Paenibacillus</taxon>
    </lineage>
</organism>
<dbReference type="SFLD" id="SFLDG01140">
    <property type="entry name" value="C2.B:_Phosphomannomutase_and_P"/>
    <property type="match status" value="1"/>
</dbReference>
<dbReference type="RefSeq" id="WP_269879984.1">
    <property type="nucleotide sequence ID" value="NZ_JAQAGZ010000002.1"/>
</dbReference>
<proteinExistence type="predicted"/>
<dbReference type="PANTHER" id="PTHR10000">
    <property type="entry name" value="PHOSPHOSERINE PHOSPHATASE"/>
    <property type="match status" value="1"/>
</dbReference>
<dbReference type="NCBIfam" id="TIGR00099">
    <property type="entry name" value="Cof-subfamily"/>
    <property type="match status" value="1"/>
</dbReference>
<reference evidence="1 2" key="1">
    <citation type="submission" date="2022-12" db="EMBL/GenBank/DDBJ databases">
        <title>Draft genome sequence of Paenibacillus sp. dW9.</title>
        <authorList>
            <person name="Choi E.-W."/>
            <person name="Kim D.-U."/>
        </authorList>
    </citation>
    <scope>NUCLEOTIDE SEQUENCE [LARGE SCALE GENOMIC DNA]</scope>
    <source>
        <strain evidence="2">dW9</strain>
    </source>
</reference>
<dbReference type="PROSITE" id="PS01229">
    <property type="entry name" value="COF_2"/>
    <property type="match status" value="1"/>
</dbReference>
<dbReference type="Proteomes" id="UP001527882">
    <property type="component" value="Unassembled WGS sequence"/>
</dbReference>
<dbReference type="SUPFAM" id="SSF56784">
    <property type="entry name" value="HAD-like"/>
    <property type="match status" value="1"/>
</dbReference>
<dbReference type="InterPro" id="IPR023214">
    <property type="entry name" value="HAD_sf"/>
</dbReference>
<comment type="caution">
    <text evidence="1">The sequence shown here is derived from an EMBL/GenBank/DDBJ whole genome shotgun (WGS) entry which is preliminary data.</text>
</comment>
<dbReference type="PROSITE" id="PS01228">
    <property type="entry name" value="COF_1"/>
    <property type="match status" value="1"/>
</dbReference>
<protein>
    <submittedName>
        <fullName evidence="1">Cof-type HAD-IIB family hydrolase</fullName>
    </submittedName>
</protein>
<dbReference type="Gene3D" id="3.30.1240.10">
    <property type="match status" value="1"/>
</dbReference>
<evidence type="ECO:0000313" key="2">
    <source>
        <dbReference type="Proteomes" id="UP001527882"/>
    </source>
</evidence>
<dbReference type="Pfam" id="PF08282">
    <property type="entry name" value="Hydrolase_3"/>
    <property type="match status" value="1"/>
</dbReference>
<name>A0ABT4Q3Y8_9BACL</name>
<dbReference type="EMBL" id="JAQAGZ010000002">
    <property type="protein sequence ID" value="MCZ8511586.1"/>
    <property type="molecule type" value="Genomic_DNA"/>
</dbReference>
<dbReference type="SFLD" id="SFLDS00003">
    <property type="entry name" value="Haloacid_Dehalogenase"/>
    <property type="match status" value="1"/>
</dbReference>
<dbReference type="InterPro" id="IPR006379">
    <property type="entry name" value="HAD-SF_hydro_IIB"/>
</dbReference>
<dbReference type="Gene3D" id="3.40.50.1000">
    <property type="entry name" value="HAD superfamily/HAD-like"/>
    <property type="match status" value="1"/>
</dbReference>
<dbReference type="PANTHER" id="PTHR10000:SF25">
    <property type="entry name" value="PHOSPHATASE YKRA-RELATED"/>
    <property type="match status" value="1"/>
</dbReference>
<dbReference type="InterPro" id="IPR036412">
    <property type="entry name" value="HAD-like_sf"/>
</dbReference>
<keyword evidence="1" id="KW-0378">Hydrolase</keyword>
<accession>A0ABT4Q3Y8</accession>